<dbReference type="RefSeq" id="WP_127906130.1">
    <property type="nucleotide sequence ID" value="NZ_RQXX01000002.1"/>
</dbReference>
<keyword evidence="3" id="KW-1185">Reference proteome</keyword>
<organism evidence="2 3">
    <name type="scientific">Mesobaculum littorinae</name>
    <dbReference type="NCBI Taxonomy" id="2486419"/>
    <lineage>
        <taxon>Bacteria</taxon>
        <taxon>Pseudomonadati</taxon>
        <taxon>Pseudomonadota</taxon>
        <taxon>Alphaproteobacteria</taxon>
        <taxon>Rhodobacterales</taxon>
        <taxon>Roseobacteraceae</taxon>
        <taxon>Mesobaculum</taxon>
    </lineage>
</organism>
<dbReference type="AlphaFoldDB" id="A0A438AJT1"/>
<feature type="transmembrane region" description="Helical" evidence="1">
    <location>
        <begin position="76"/>
        <end position="96"/>
    </location>
</feature>
<evidence type="ECO:0000256" key="1">
    <source>
        <dbReference type="SAM" id="Phobius"/>
    </source>
</evidence>
<dbReference type="EMBL" id="RQXX01000002">
    <property type="protein sequence ID" value="RVV98896.1"/>
    <property type="molecule type" value="Genomic_DNA"/>
</dbReference>
<dbReference type="OrthoDB" id="7433399at2"/>
<evidence type="ECO:0000313" key="2">
    <source>
        <dbReference type="EMBL" id="RVV98896.1"/>
    </source>
</evidence>
<proteinExistence type="predicted"/>
<feature type="transmembrane region" description="Helical" evidence="1">
    <location>
        <begin position="12"/>
        <end position="33"/>
    </location>
</feature>
<evidence type="ECO:0000313" key="3">
    <source>
        <dbReference type="Proteomes" id="UP000285908"/>
    </source>
</evidence>
<dbReference type="Proteomes" id="UP000285908">
    <property type="component" value="Unassembled WGS sequence"/>
</dbReference>
<reference evidence="2 3" key="1">
    <citation type="submission" date="2018-11" db="EMBL/GenBank/DDBJ databases">
        <title>Mesobaculum littorinae gen. nov., sp. nov., isolated from Littorina scabra that represents a novel genus of the order Rhodobacteraceae.</title>
        <authorList>
            <person name="Li F."/>
        </authorList>
    </citation>
    <scope>NUCLEOTIDE SEQUENCE [LARGE SCALE GENOMIC DNA]</scope>
    <source>
        <strain evidence="2 3">M0103</strain>
    </source>
</reference>
<keyword evidence="1" id="KW-0472">Membrane</keyword>
<comment type="caution">
    <text evidence="2">The sequence shown here is derived from an EMBL/GenBank/DDBJ whole genome shotgun (WGS) entry which is preliminary data.</text>
</comment>
<accession>A0A438AJT1</accession>
<keyword evidence="1" id="KW-0812">Transmembrane</keyword>
<protein>
    <submittedName>
        <fullName evidence="2">Uncharacterized protein</fullName>
    </submittedName>
</protein>
<feature type="transmembrane region" description="Helical" evidence="1">
    <location>
        <begin position="45"/>
        <end position="64"/>
    </location>
</feature>
<sequence length="105" mass="10746">MTAILRLSGPITLWLAGFCAVYGLHGLLCSSRWGALVAPGTGRALLIVAALAAVAAQGALLAALRRPHRGGDDPVIRKATLILAATALVASIWTLLPVAVTSHCL</sequence>
<name>A0A438AJT1_9RHOB</name>
<gene>
    <name evidence="2" type="ORF">EKE94_08375</name>
</gene>
<keyword evidence="1" id="KW-1133">Transmembrane helix</keyword>